<dbReference type="RefSeq" id="WP_155140385.1">
    <property type="nucleotide sequence ID" value="NZ_BMGZ01000002.1"/>
</dbReference>
<accession>A0A8J3ERE3</accession>
<sequence>MAYTTDDFRRVDPRDINFALSYPFAVPVDSYVYVDGHAMALTDTTSADMMAWIVSHRGERRTLGDVVHQTAHADMALDRLTPVVAAGSNASPMQLLRKFQQRKDIIVPVLKMPVRDWSVTYARHIAPYGSIPASLEQAPGETTQLFVNFLDEEAMEGMHGTESIGTYYQLAEVSLPKADTAPWAAGMKAHAYNSHTGHLPFRPEALETTDTRYPPRSQWQMQDIVIDLLGEDVSVMEFIAQNFSDEKLRLEREKRLIEAQIES</sequence>
<dbReference type="Proteomes" id="UP000621856">
    <property type="component" value="Unassembled WGS sequence"/>
</dbReference>
<dbReference type="EMBL" id="VCJR02000002">
    <property type="protein sequence ID" value="NHK28405.1"/>
    <property type="molecule type" value="Genomic_DNA"/>
</dbReference>
<dbReference type="Proteomes" id="UP000818603">
    <property type="component" value="Unassembled WGS sequence"/>
</dbReference>
<comment type="caution">
    <text evidence="1">The sequence shown here is derived from an EMBL/GenBank/DDBJ whole genome shotgun (WGS) entry which is preliminary data.</text>
</comment>
<proteinExistence type="predicted"/>
<organism evidence="1 3">
    <name type="scientific">Aquisalinus luteolus</name>
    <dbReference type="NCBI Taxonomy" id="1566827"/>
    <lineage>
        <taxon>Bacteria</taxon>
        <taxon>Pseudomonadati</taxon>
        <taxon>Pseudomonadota</taxon>
        <taxon>Alphaproteobacteria</taxon>
        <taxon>Parvularculales</taxon>
        <taxon>Parvularculaceae</taxon>
        <taxon>Aquisalinus</taxon>
    </lineage>
</organism>
<reference evidence="1" key="3">
    <citation type="submission" date="2020-09" db="EMBL/GenBank/DDBJ databases">
        <authorList>
            <person name="Sun Q."/>
            <person name="Zhou Y."/>
        </authorList>
    </citation>
    <scope>NUCLEOTIDE SEQUENCE</scope>
    <source>
        <strain evidence="1">CGMCC 1.14984</strain>
    </source>
</reference>
<gene>
    <name evidence="2" type="ORF">FF098_010855</name>
    <name evidence="1" type="ORF">GCM10011355_21820</name>
</gene>
<protein>
    <submittedName>
        <fullName evidence="1">Uncharacterized protein</fullName>
    </submittedName>
</protein>
<name>A0A8J3ERE3_9PROT</name>
<dbReference type="AlphaFoldDB" id="A0A8J3ERE3"/>
<reference evidence="1" key="1">
    <citation type="journal article" date="2014" name="Int. J. Syst. Evol. Microbiol.">
        <title>Complete genome sequence of Corynebacterium casei LMG S-19264T (=DSM 44701T), isolated from a smear-ripened cheese.</title>
        <authorList>
            <consortium name="US DOE Joint Genome Institute (JGI-PGF)"/>
            <person name="Walter F."/>
            <person name="Albersmeier A."/>
            <person name="Kalinowski J."/>
            <person name="Ruckert C."/>
        </authorList>
    </citation>
    <scope>NUCLEOTIDE SEQUENCE</scope>
    <source>
        <strain evidence="1">CGMCC 1.14984</strain>
    </source>
</reference>
<evidence type="ECO:0000313" key="3">
    <source>
        <dbReference type="Proteomes" id="UP000621856"/>
    </source>
</evidence>
<evidence type="ECO:0000313" key="2">
    <source>
        <dbReference type="EMBL" id="NHK28405.1"/>
    </source>
</evidence>
<keyword evidence="4" id="KW-1185">Reference proteome</keyword>
<evidence type="ECO:0000313" key="1">
    <source>
        <dbReference type="EMBL" id="GGH98375.1"/>
    </source>
</evidence>
<reference evidence="2 4" key="2">
    <citation type="submission" date="2020-02" db="EMBL/GenBank/DDBJ databases">
        <title>Genome sequence of Parvularcula flava strain NH6-79.</title>
        <authorList>
            <person name="Abdul Karim M.H."/>
            <person name="Lam M.Q."/>
            <person name="Chen S.J."/>
            <person name="Yahya A."/>
            <person name="Shahir S."/>
            <person name="Shamsir M.S."/>
            <person name="Chong C.S."/>
        </authorList>
    </citation>
    <scope>NUCLEOTIDE SEQUENCE [LARGE SCALE GENOMIC DNA]</scope>
    <source>
        <strain evidence="2 4">NH6-79</strain>
    </source>
</reference>
<evidence type="ECO:0000313" key="4">
    <source>
        <dbReference type="Proteomes" id="UP000818603"/>
    </source>
</evidence>
<dbReference type="EMBL" id="BMGZ01000002">
    <property type="protein sequence ID" value="GGH98375.1"/>
    <property type="molecule type" value="Genomic_DNA"/>
</dbReference>